<feature type="repeat" description="TPR" evidence="7">
    <location>
        <begin position="236"/>
        <end position="269"/>
    </location>
</feature>
<evidence type="ECO:0000259" key="9">
    <source>
        <dbReference type="SMART" id="SM00702"/>
    </source>
</evidence>
<feature type="domain" description="Prolyl 4-hydroxylase alpha subunit" evidence="9">
    <location>
        <begin position="347"/>
        <end position="520"/>
    </location>
</feature>
<evidence type="ECO:0000256" key="6">
    <source>
        <dbReference type="ARBA" id="ARBA00023004"/>
    </source>
</evidence>
<keyword evidence="5" id="KW-0560">Oxidoreductase</keyword>
<dbReference type="PANTHER" id="PTHR10869:SF244">
    <property type="entry name" value="PROLYL 4-HYDROXYLASE SUBUNIT ALPHA-2"/>
    <property type="match status" value="1"/>
</dbReference>
<feature type="chain" id="PRO_5042971866" description="Prolyl 4-hydroxylase alpha subunit domain-containing protein" evidence="8">
    <location>
        <begin position="25"/>
        <end position="539"/>
    </location>
</feature>
<dbReference type="Gene3D" id="1.25.40.10">
    <property type="entry name" value="Tetratricopeptide repeat domain"/>
    <property type="match status" value="1"/>
</dbReference>
<dbReference type="InterPro" id="IPR045054">
    <property type="entry name" value="P4HA-like"/>
</dbReference>
<feature type="signal peptide" evidence="8">
    <location>
        <begin position="1"/>
        <end position="24"/>
    </location>
</feature>
<dbReference type="Pfam" id="PF08336">
    <property type="entry name" value="P4Ha_N"/>
    <property type="match status" value="1"/>
</dbReference>
<dbReference type="SUPFAM" id="SSF48452">
    <property type="entry name" value="TPR-like"/>
    <property type="match status" value="1"/>
</dbReference>
<evidence type="ECO:0000256" key="3">
    <source>
        <dbReference type="ARBA" id="ARBA00022896"/>
    </source>
</evidence>
<comment type="caution">
    <text evidence="10">The sequence shown here is derived from an EMBL/GenBank/DDBJ whole genome shotgun (WGS) entry which is preliminary data.</text>
</comment>
<reference evidence="10 11" key="1">
    <citation type="submission" date="2024-02" db="EMBL/GenBank/DDBJ databases">
        <title>Chromosome-scale genome assembly of the rough periwinkle Littorina saxatilis.</title>
        <authorList>
            <person name="De Jode A."/>
            <person name="Faria R."/>
            <person name="Formenti G."/>
            <person name="Sims Y."/>
            <person name="Smith T.P."/>
            <person name="Tracey A."/>
            <person name="Wood J.M.D."/>
            <person name="Zagrodzka Z.B."/>
            <person name="Johannesson K."/>
            <person name="Butlin R.K."/>
            <person name="Leder E.H."/>
        </authorList>
    </citation>
    <scope>NUCLEOTIDE SEQUENCE [LARGE SCALE GENOMIC DNA]</scope>
    <source>
        <strain evidence="10">Snail1</strain>
        <tissue evidence="10">Muscle</tissue>
    </source>
</reference>
<proteinExistence type="predicted"/>
<dbReference type="Proteomes" id="UP001374579">
    <property type="component" value="Unassembled WGS sequence"/>
</dbReference>
<name>A0AAN9BW55_9CAEN</name>
<dbReference type="PANTHER" id="PTHR10869">
    <property type="entry name" value="PROLYL 4-HYDROXYLASE ALPHA SUBUNIT"/>
    <property type="match status" value="1"/>
</dbReference>
<evidence type="ECO:0000256" key="5">
    <source>
        <dbReference type="ARBA" id="ARBA00023002"/>
    </source>
</evidence>
<gene>
    <name evidence="10" type="ORF">V1264_011874</name>
</gene>
<dbReference type="Pfam" id="PF23558">
    <property type="entry name" value="TPR_P4H"/>
    <property type="match status" value="1"/>
</dbReference>
<evidence type="ECO:0000313" key="10">
    <source>
        <dbReference type="EMBL" id="KAK7112410.1"/>
    </source>
</evidence>
<protein>
    <recommendedName>
        <fullName evidence="9">Prolyl 4-hydroxylase alpha subunit domain-containing protein</fullName>
    </recommendedName>
</protein>
<evidence type="ECO:0000256" key="8">
    <source>
        <dbReference type="SAM" id="SignalP"/>
    </source>
</evidence>
<dbReference type="Gene3D" id="2.60.120.620">
    <property type="entry name" value="q2cbj1_9rhob like domain"/>
    <property type="match status" value="1"/>
</dbReference>
<organism evidence="10 11">
    <name type="scientific">Littorina saxatilis</name>
    <dbReference type="NCBI Taxonomy" id="31220"/>
    <lineage>
        <taxon>Eukaryota</taxon>
        <taxon>Metazoa</taxon>
        <taxon>Spiralia</taxon>
        <taxon>Lophotrochozoa</taxon>
        <taxon>Mollusca</taxon>
        <taxon>Gastropoda</taxon>
        <taxon>Caenogastropoda</taxon>
        <taxon>Littorinimorpha</taxon>
        <taxon>Littorinoidea</taxon>
        <taxon>Littorinidae</taxon>
        <taxon>Littorina</taxon>
    </lineage>
</organism>
<evidence type="ECO:0000256" key="4">
    <source>
        <dbReference type="ARBA" id="ARBA00022964"/>
    </source>
</evidence>
<dbReference type="InterPro" id="IPR013547">
    <property type="entry name" value="P4H_N"/>
</dbReference>
<dbReference type="Gene3D" id="6.10.140.1460">
    <property type="match status" value="1"/>
</dbReference>
<evidence type="ECO:0000256" key="1">
    <source>
        <dbReference type="ARBA" id="ARBA00001961"/>
    </source>
</evidence>
<dbReference type="GO" id="GO:0004656">
    <property type="term" value="F:procollagen-proline 4-dioxygenase activity"/>
    <property type="evidence" value="ECO:0007669"/>
    <property type="project" value="InterPro"/>
</dbReference>
<keyword evidence="3" id="KW-0847">Vitamin C</keyword>
<keyword evidence="11" id="KW-1185">Reference proteome</keyword>
<evidence type="ECO:0000256" key="2">
    <source>
        <dbReference type="ARBA" id="ARBA00022723"/>
    </source>
</evidence>
<evidence type="ECO:0000313" key="11">
    <source>
        <dbReference type="Proteomes" id="UP001374579"/>
    </source>
</evidence>
<dbReference type="GO" id="GO:0005783">
    <property type="term" value="C:endoplasmic reticulum"/>
    <property type="evidence" value="ECO:0007669"/>
    <property type="project" value="InterPro"/>
</dbReference>
<keyword evidence="7" id="KW-0802">TPR repeat</keyword>
<dbReference type="InterPro" id="IPR006620">
    <property type="entry name" value="Pro_4_hyd_alph"/>
</dbReference>
<accession>A0AAN9BW55</accession>
<dbReference type="InterPro" id="IPR011990">
    <property type="entry name" value="TPR-like_helical_dom_sf"/>
</dbReference>
<keyword evidence="8" id="KW-0732">Signal</keyword>
<keyword evidence="2" id="KW-0479">Metal-binding</keyword>
<dbReference type="GO" id="GO:0031418">
    <property type="term" value="F:L-ascorbic acid binding"/>
    <property type="evidence" value="ECO:0007669"/>
    <property type="project" value="UniProtKB-KW"/>
</dbReference>
<dbReference type="GO" id="GO:0005506">
    <property type="term" value="F:iron ion binding"/>
    <property type="evidence" value="ECO:0007669"/>
    <property type="project" value="InterPro"/>
</dbReference>
<dbReference type="AlphaFoldDB" id="A0AAN9BW55"/>
<dbReference type="SMART" id="SM00702">
    <property type="entry name" value="P4Hc"/>
    <property type="match status" value="1"/>
</dbReference>
<evidence type="ECO:0000256" key="7">
    <source>
        <dbReference type="PROSITE-ProRule" id="PRU00339"/>
    </source>
</evidence>
<dbReference type="EMBL" id="JBAMIC010000002">
    <property type="protein sequence ID" value="KAK7112410.1"/>
    <property type="molecule type" value="Genomic_DNA"/>
</dbReference>
<sequence>MEGFWTFLLYVVVPVVCCLQNVCASDDRHMFTSYPNLLKLYYMEEESLSNVDVFLREELFEHGDKESADAAHNLTALRNLVAEAKQTHREVGSNTKEYLSHPVNVFHLARRLRTGWKNAIGHIRNSKPCKEWHMPQLISRLANIEDNLPSEGELTSVTYNLLTIQHTQGIRTQDLLRGKVGNRSALEPISPQEQFQVAKVAVDEDDYFYAAQWLKHLSRSAKLKDMRKEEDGFNATNVLGMLASAYFRINMLPEALKVTNQLLKKDPENMVARTNKVFFEERIARGKESTKTGSPKRFGNEDTYRRNFERLCRGTEIKPKRLKCVLLPTWPRSKLSFHKLEILNRRPPIVAFHGVVSRRDATRLVDVAEEEYEKIAMDSEEGFRTPEFTLVMSKLGKTRAAQYKQQQLLSKIRTKLSTLPYTVRPPYTSGESEARNFGHQGFYIKPNPHFQIQNLGAHTGTAMVFLNDVEMGGEIVFPTANTRIAPQMGTVVFYFPSFKKFHTICPVAYGTEWVLIHSFYERRAPYFCRLHEDPDLQQK</sequence>
<keyword evidence="4" id="KW-0223">Dioxygenase</keyword>
<keyword evidence="6" id="KW-0408">Iron</keyword>
<dbReference type="InterPro" id="IPR019734">
    <property type="entry name" value="TPR_rpt"/>
</dbReference>
<comment type="cofactor">
    <cofactor evidence="1">
        <name>L-ascorbate</name>
        <dbReference type="ChEBI" id="CHEBI:38290"/>
    </cofactor>
</comment>
<dbReference type="InterPro" id="IPR059068">
    <property type="entry name" value="TPR_P4H"/>
</dbReference>
<dbReference type="PROSITE" id="PS50005">
    <property type="entry name" value="TPR"/>
    <property type="match status" value="1"/>
</dbReference>